<proteinExistence type="predicted"/>
<feature type="non-terminal residue" evidence="2">
    <location>
        <position position="725"/>
    </location>
</feature>
<dbReference type="EMBL" id="KN839422">
    <property type="protein sequence ID" value="KIJ89804.1"/>
    <property type="molecule type" value="Genomic_DNA"/>
</dbReference>
<sequence length="725" mass="81517">WGFNMLRFPFTWEAIEHAGPKNYDYEFIDYTICVLQKCKDYGFRWSRFSGGSGVPYWTLAACGINPQHITDMYTEAAIIHCEYPPAHAPDPAALPAMIWSTNYGRLFSQTDYLQDHYIGACGVLADPIREYDNVSLSDDCIIGRDNMNEPFEGLCRWDDLNTIPANIDPKGRKLWSDGEKEVDGVHPKWGWKRDTTKWHLGTCIWAQHGVWDIETYHPLTGQEVDFISDNWKPHFVAYTQRIRSAHPKAIIFPPKFEEDDDCLQGHCAYFAHYYDGLTLVTRHWNWFNADALGLLRGKYSSPLQAVKVGSGAIRKSLQEQLALLQSDLNILGPYPTIIGEIGTPFDMDGKKSYGWTDKGKFKGLINDVEDEKSSLKQQNQETDGDVYNIPERDAMGSRAELLSKQPEVQQQPGLLAAPKLRGMPALSSPSLDTLATTASIGSLSTLNLKRFGHSFNSPPNPYDFLMNGARAVHAFAQPYPCKVLGKPLDVKFDIGKGLFRMVVTVGQDRPVKLPSSFSEQDKRMKQKSIDSFRTAYEQLEVDEEEEEGPATEVYTPVHYGHPRLLVQGKASTPSTNNKLSNDARSTNSSTLSSLDSVRERAQTSGDLEMETRFSDTEQGSIDNGSSTSLLCDPSILGPLSLSPPSHTPLLVDVEVKVSSGTWRVDGQTLFWWNDVPREGELPREYTIEVKRQGGRKGKKPRKLEEQDEMSWCERVCEPESACLVM</sequence>
<feature type="non-terminal residue" evidence="2">
    <location>
        <position position="1"/>
    </location>
</feature>
<feature type="compositionally biased region" description="Low complexity" evidence="1">
    <location>
        <begin position="585"/>
        <end position="595"/>
    </location>
</feature>
<feature type="compositionally biased region" description="Polar residues" evidence="1">
    <location>
        <begin position="616"/>
        <end position="625"/>
    </location>
</feature>
<keyword evidence="3" id="KW-1185">Reference proteome</keyword>
<evidence type="ECO:0000313" key="3">
    <source>
        <dbReference type="Proteomes" id="UP000054477"/>
    </source>
</evidence>
<dbReference type="SUPFAM" id="SSF51445">
    <property type="entry name" value="(Trans)glycosidases"/>
    <property type="match status" value="1"/>
</dbReference>
<dbReference type="Gene3D" id="3.20.20.80">
    <property type="entry name" value="Glycosidases"/>
    <property type="match status" value="1"/>
</dbReference>
<dbReference type="GO" id="GO:1904462">
    <property type="term" value="P:ergosteryl 3-beta-D-glucoside catabolic process"/>
    <property type="evidence" value="ECO:0007669"/>
    <property type="project" value="TreeGrafter"/>
</dbReference>
<dbReference type="GO" id="GO:0050295">
    <property type="term" value="F:steryl-beta-glucosidase activity"/>
    <property type="evidence" value="ECO:0007669"/>
    <property type="project" value="TreeGrafter"/>
</dbReference>
<dbReference type="STRING" id="1095629.A0A0C9WGP5"/>
<dbReference type="PANTHER" id="PTHR31308:SF6">
    <property type="entry name" value="GLYCOSIDE HYDROLASE FAMILY 5 C-TERMINAL DOMAIN-CONTAINING PROTEIN"/>
    <property type="match status" value="1"/>
</dbReference>
<dbReference type="Proteomes" id="UP000054477">
    <property type="component" value="Unassembled WGS sequence"/>
</dbReference>
<dbReference type="InterPro" id="IPR017853">
    <property type="entry name" value="GH"/>
</dbReference>
<dbReference type="HOGENOM" id="CLU_009024_0_0_1"/>
<feature type="region of interest" description="Disordered" evidence="1">
    <location>
        <begin position="567"/>
        <end position="625"/>
    </location>
</feature>
<gene>
    <name evidence="2" type="ORF">K443DRAFT_687131</name>
</gene>
<feature type="compositionally biased region" description="Polar residues" evidence="1">
    <location>
        <begin position="569"/>
        <end position="584"/>
    </location>
</feature>
<dbReference type="PANTHER" id="PTHR31308">
    <property type="match status" value="1"/>
</dbReference>
<evidence type="ECO:0000256" key="1">
    <source>
        <dbReference type="SAM" id="MobiDB-lite"/>
    </source>
</evidence>
<dbReference type="AlphaFoldDB" id="A0A0C9WGP5"/>
<dbReference type="OrthoDB" id="9971853at2759"/>
<reference evidence="3" key="2">
    <citation type="submission" date="2015-01" db="EMBL/GenBank/DDBJ databases">
        <title>Evolutionary Origins and Diversification of the Mycorrhizal Mutualists.</title>
        <authorList>
            <consortium name="DOE Joint Genome Institute"/>
            <consortium name="Mycorrhizal Genomics Consortium"/>
            <person name="Kohler A."/>
            <person name="Kuo A."/>
            <person name="Nagy L.G."/>
            <person name="Floudas D."/>
            <person name="Copeland A."/>
            <person name="Barry K.W."/>
            <person name="Cichocki N."/>
            <person name="Veneault-Fourrey C."/>
            <person name="LaButti K."/>
            <person name="Lindquist E.A."/>
            <person name="Lipzen A."/>
            <person name="Lundell T."/>
            <person name="Morin E."/>
            <person name="Murat C."/>
            <person name="Riley R."/>
            <person name="Ohm R."/>
            <person name="Sun H."/>
            <person name="Tunlid A."/>
            <person name="Henrissat B."/>
            <person name="Grigoriev I.V."/>
            <person name="Hibbett D.S."/>
            <person name="Martin F."/>
        </authorList>
    </citation>
    <scope>NUCLEOTIDE SEQUENCE [LARGE SCALE GENOMIC DNA]</scope>
    <source>
        <strain evidence="3">LaAM-08-1</strain>
    </source>
</reference>
<reference evidence="2 3" key="1">
    <citation type="submission" date="2014-04" db="EMBL/GenBank/DDBJ databases">
        <authorList>
            <consortium name="DOE Joint Genome Institute"/>
            <person name="Kuo A."/>
            <person name="Kohler A."/>
            <person name="Nagy L.G."/>
            <person name="Floudas D."/>
            <person name="Copeland A."/>
            <person name="Barry K.W."/>
            <person name="Cichocki N."/>
            <person name="Veneault-Fourrey C."/>
            <person name="LaButti K."/>
            <person name="Lindquist E.A."/>
            <person name="Lipzen A."/>
            <person name="Lundell T."/>
            <person name="Morin E."/>
            <person name="Murat C."/>
            <person name="Sun H."/>
            <person name="Tunlid A."/>
            <person name="Henrissat B."/>
            <person name="Grigoriev I.V."/>
            <person name="Hibbett D.S."/>
            <person name="Martin F."/>
            <person name="Nordberg H.P."/>
            <person name="Cantor M.N."/>
            <person name="Hua S.X."/>
        </authorList>
    </citation>
    <scope>NUCLEOTIDE SEQUENCE [LARGE SCALE GENOMIC DNA]</scope>
    <source>
        <strain evidence="2 3">LaAM-08-1</strain>
    </source>
</reference>
<protein>
    <submittedName>
        <fullName evidence="2">Glycoside hydrolase family 5 protein</fullName>
    </submittedName>
</protein>
<name>A0A0C9WGP5_9AGAR</name>
<evidence type="ECO:0000313" key="2">
    <source>
        <dbReference type="EMBL" id="KIJ89804.1"/>
    </source>
</evidence>
<dbReference type="InterPro" id="IPR052066">
    <property type="entry name" value="Glycosphingolipid_Hydrolases"/>
</dbReference>
<accession>A0A0C9WGP5</accession>
<keyword evidence="2" id="KW-0378">Hydrolase</keyword>
<organism evidence="2 3">
    <name type="scientific">Laccaria amethystina LaAM-08-1</name>
    <dbReference type="NCBI Taxonomy" id="1095629"/>
    <lineage>
        <taxon>Eukaryota</taxon>
        <taxon>Fungi</taxon>
        <taxon>Dikarya</taxon>
        <taxon>Basidiomycota</taxon>
        <taxon>Agaricomycotina</taxon>
        <taxon>Agaricomycetes</taxon>
        <taxon>Agaricomycetidae</taxon>
        <taxon>Agaricales</taxon>
        <taxon>Agaricineae</taxon>
        <taxon>Hydnangiaceae</taxon>
        <taxon>Laccaria</taxon>
    </lineage>
</organism>